<comment type="caution">
    <text evidence="1">The sequence shown here is derived from an EMBL/GenBank/DDBJ whole genome shotgun (WGS) entry which is preliminary data.</text>
</comment>
<protein>
    <submittedName>
        <fullName evidence="1">14227_t:CDS:1</fullName>
    </submittedName>
</protein>
<evidence type="ECO:0000313" key="2">
    <source>
        <dbReference type="Proteomes" id="UP000789366"/>
    </source>
</evidence>
<name>A0ACA9MZT0_9GLOM</name>
<evidence type="ECO:0000313" key="1">
    <source>
        <dbReference type="EMBL" id="CAG8624246.1"/>
    </source>
</evidence>
<sequence length="60" mass="6801">MWQQEFFNLKQGTNTLFIKGLQPEYAIPVQAAIPKDLATAITQARHWKIGKAMATPEKDD</sequence>
<organism evidence="1 2">
    <name type="scientific">Cetraspora pellucida</name>
    <dbReference type="NCBI Taxonomy" id="1433469"/>
    <lineage>
        <taxon>Eukaryota</taxon>
        <taxon>Fungi</taxon>
        <taxon>Fungi incertae sedis</taxon>
        <taxon>Mucoromycota</taxon>
        <taxon>Glomeromycotina</taxon>
        <taxon>Glomeromycetes</taxon>
        <taxon>Diversisporales</taxon>
        <taxon>Gigasporaceae</taxon>
        <taxon>Cetraspora</taxon>
    </lineage>
</organism>
<feature type="non-terminal residue" evidence="1">
    <location>
        <position position="60"/>
    </location>
</feature>
<dbReference type="Proteomes" id="UP000789366">
    <property type="component" value="Unassembled WGS sequence"/>
</dbReference>
<accession>A0ACA9MZT0</accession>
<proteinExistence type="predicted"/>
<dbReference type="EMBL" id="CAJVPW010011296">
    <property type="protein sequence ID" value="CAG8624246.1"/>
    <property type="molecule type" value="Genomic_DNA"/>
</dbReference>
<gene>
    <name evidence="1" type="ORF">SPELUC_LOCUS7983</name>
</gene>
<keyword evidence="2" id="KW-1185">Reference proteome</keyword>
<reference evidence="1" key="1">
    <citation type="submission" date="2021-06" db="EMBL/GenBank/DDBJ databases">
        <authorList>
            <person name="Kallberg Y."/>
            <person name="Tangrot J."/>
            <person name="Rosling A."/>
        </authorList>
    </citation>
    <scope>NUCLEOTIDE SEQUENCE</scope>
    <source>
        <strain evidence="1">28 12/20/2015</strain>
    </source>
</reference>